<dbReference type="PANTHER" id="PTHR43464:SF19">
    <property type="entry name" value="UBIQUINONE BIOSYNTHESIS O-METHYLTRANSFERASE, MITOCHONDRIAL"/>
    <property type="match status" value="1"/>
</dbReference>
<dbReference type="AlphaFoldDB" id="A3TVS9"/>
<keyword evidence="3" id="KW-0949">S-adenosyl-L-methionine</keyword>
<accession>A3TVS9</accession>
<dbReference type="eggNOG" id="COG2226">
    <property type="taxonomic scope" value="Bacteria"/>
</dbReference>
<keyword evidence="1 5" id="KW-0489">Methyltransferase</keyword>
<dbReference type="STRING" id="252305.OB2597_10796"/>
<dbReference type="SUPFAM" id="SSF53335">
    <property type="entry name" value="S-adenosyl-L-methionine-dependent methyltransferases"/>
    <property type="match status" value="1"/>
</dbReference>
<evidence type="ECO:0000313" key="5">
    <source>
        <dbReference type="EMBL" id="EAQ03725.1"/>
    </source>
</evidence>
<evidence type="ECO:0000259" key="4">
    <source>
        <dbReference type="Pfam" id="PF13649"/>
    </source>
</evidence>
<name>A3TVS9_PSEBH</name>
<dbReference type="Proteomes" id="UP000004318">
    <property type="component" value="Unassembled WGS sequence"/>
</dbReference>
<gene>
    <name evidence="5" type="ORF">OB2597_10796</name>
</gene>
<keyword evidence="2 5" id="KW-0808">Transferase</keyword>
<dbReference type="EMBL" id="AAMO01000003">
    <property type="protein sequence ID" value="EAQ03725.1"/>
    <property type="molecule type" value="Genomic_DNA"/>
</dbReference>
<evidence type="ECO:0000313" key="6">
    <source>
        <dbReference type="Proteomes" id="UP000004318"/>
    </source>
</evidence>
<dbReference type="GO" id="GO:0008168">
    <property type="term" value="F:methyltransferase activity"/>
    <property type="evidence" value="ECO:0007669"/>
    <property type="project" value="UniProtKB-KW"/>
</dbReference>
<evidence type="ECO:0000256" key="3">
    <source>
        <dbReference type="ARBA" id="ARBA00022691"/>
    </source>
</evidence>
<dbReference type="Gene3D" id="3.40.50.150">
    <property type="entry name" value="Vaccinia Virus protein VP39"/>
    <property type="match status" value="1"/>
</dbReference>
<dbReference type="HOGENOM" id="CLU_037990_15_0_5"/>
<dbReference type="InterPro" id="IPR029063">
    <property type="entry name" value="SAM-dependent_MTases_sf"/>
</dbReference>
<reference evidence="5 6" key="1">
    <citation type="journal article" date="2010" name="J. Bacteriol.">
        <title>Genome sequences of Oceanicola granulosus HTCC2516(T) and Oceanicola batsensis HTCC2597(TDelta).</title>
        <authorList>
            <person name="Thrash J.C."/>
            <person name="Cho J.C."/>
            <person name="Vergin K.L."/>
            <person name="Giovannoni S.J."/>
        </authorList>
    </citation>
    <scope>NUCLEOTIDE SEQUENCE [LARGE SCALE GENOMIC DNA]</scope>
    <source>
        <strain evidence="6">ATCC BAA-863 / DSM 15984 / KCTC 12145 / HTCC2597</strain>
    </source>
</reference>
<dbReference type="InterPro" id="IPR041698">
    <property type="entry name" value="Methyltransf_25"/>
</dbReference>
<feature type="domain" description="Methyltransferase" evidence="4">
    <location>
        <begin position="42"/>
        <end position="133"/>
    </location>
</feature>
<dbReference type="PANTHER" id="PTHR43464">
    <property type="entry name" value="METHYLTRANSFERASE"/>
    <property type="match status" value="1"/>
</dbReference>
<organism evidence="5 6">
    <name type="scientific">Pseudooceanicola batsensis (strain ATCC BAA-863 / DSM 15984 / KCTC 12145 / HTCC2597)</name>
    <name type="common">Oceanicola batsensis</name>
    <dbReference type="NCBI Taxonomy" id="252305"/>
    <lineage>
        <taxon>Bacteria</taxon>
        <taxon>Pseudomonadati</taxon>
        <taxon>Pseudomonadota</taxon>
        <taxon>Alphaproteobacteria</taxon>
        <taxon>Rhodobacterales</taxon>
        <taxon>Paracoccaceae</taxon>
        <taxon>Pseudooceanicola</taxon>
    </lineage>
</organism>
<protein>
    <submittedName>
        <fullName evidence="5">Methyltransferase, UbiE/COQ5 family protein</fullName>
    </submittedName>
</protein>
<dbReference type="RefSeq" id="WP_009806378.1">
    <property type="nucleotide sequence ID" value="NZ_CH724131.1"/>
</dbReference>
<dbReference type="CDD" id="cd02440">
    <property type="entry name" value="AdoMet_MTases"/>
    <property type="match status" value="1"/>
</dbReference>
<dbReference type="OrthoDB" id="5642573at2"/>
<comment type="caution">
    <text evidence="5">The sequence shown here is derived from an EMBL/GenBank/DDBJ whole genome shotgun (WGS) entry which is preliminary data.</text>
</comment>
<dbReference type="Pfam" id="PF13649">
    <property type="entry name" value="Methyltransf_25"/>
    <property type="match status" value="1"/>
</dbReference>
<evidence type="ECO:0000256" key="1">
    <source>
        <dbReference type="ARBA" id="ARBA00022603"/>
    </source>
</evidence>
<sequence length="207" mass="21870">MNAEAFWDGVAKSYAERPIQNTDQHERTVARAASYLGPDARVLEVGCGTGTIALKLAPHAAVVLATDLSGALLDIARQRAADAGVENVGFARHAVDDLPEGGFDAVMSFNVVHLIEDMDGALGAMASRVRPGGVLVLKTGCLAENWTGRLLRPVIGAMRLVGKAPFVAFRRVAEVEAAVERQGLRIVEAENMGGAVVTRFLVAEKPA</sequence>
<keyword evidence="6" id="KW-1185">Reference proteome</keyword>
<proteinExistence type="predicted"/>
<evidence type="ECO:0000256" key="2">
    <source>
        <dbReference type="ARBA" id="ARBA00022679"/>
    </source>
</evidence>
<dbReference type="GO" id="GO:0032259">
    <property type="term" value="P:methylation"/>
    <property type="evidence" value="ECO:0007669"/>
    <property type="project" value="UniProtKB-KW"/>
</dbReference>